<evidence type="ECO:0000259" key="9">
    <source>
        <dbReference type="PROSITE" id="PS50023"/>
    </source>
</evidence>
<keyword evidence="2 8" id="KW-0479">Metal-binding</keyword>
<dbReference type="SMART" id="SM00132">
    <property type="entry name" value="LIM"/>
    <property type="match status" value="1"/>
</dbReference>
<evidence type="ECO:0000313" key="11">
    <source>
        <dbReference type="Proteomes" id="UP001501920"/>
    </source>
</evidence>
<dbReference type="AlphaFoldDB" id="A0A3B4EGE3"/>
<keyword evidence="4 8" id="KW-0440">LIM domain</keyword>
<evidence type="ECO:0000256" key="7">
    <source>
        <dbReference type="ARBA" id="ARBA00023242"/>
    </source>
</evidence>
<name>A0A3B4EGE3_PYGNA</name>
<comment type="subcellular location">
    <subcellularLocation>
        <location evidence="1">Nucleus</location>
    </subcellularLocation>
</comment>
<evidence type="ECO:0000256" key="3">
    <source>
        <dbReference type="ARBA" id="ARBA00022833"/>
    </source>
</evidence>
<organism evidence="10 11">
    <name type="scientific">Pygocentrus nattereri</name>
    <name type="common">Red-bellied piranha</name>
    <dbReference type="NCBI Taxonomy" id="42514"/>
    <lineage>
        <taxon>Eukaryota</taxon>
        <taxon>Metazoa</taxon>
        <taxon>Chordata</taxon>
        <taxon>Craniata</taxon>
        <taxon>Vertebrata</taxon>
        <taxon>Euteleostomi</taxon>
        <taxon>Actinopterygii</taxon>
        <taxon>Neopterygii</taxon>
        <taxon>Teleostei</taxon>
        <taxon>Ostariophysi</taxon>
        <taxon>Characiformes</taxon>
        <taxon>Characoidei</taxon>
        <taxon>Pygocentrus</taxon>
    </lineage>
</organism>
<dbReference type="PROSITE" id="PS50023">
    <property type="entry name" value="LIM_DOMAIN_2"/>
    <property type="match status" value="1"/>
</dbReference>
<sequence>AAVPGLPSLVAAPLICGGCGERVSDRFVLLAAGQAWHGSCLRCSQCQCELQMHSSLYYRDGSIYCQLDYSLRAETVGL</sequence>
<evidence type="ECO:0000313" key="10">
    <source>
        <dbReference type="Ensembl" id="ENSPNAP00000035592.2"/>
    </source>
</evidence>
<reference evidence="10" key="3">
    <citation type="submission" date="2025-09" db="UniProtKB">
        <authorList>
            <consortium name="Ensembl"/>
        </authorList>
    </citation>
    <scope>IDENTIFICATION</scope>
</reference>
<dbReference type="Gene3D" id="2.10.110.10">
    <property type="entry name" value="Cysteine Rich Protein"/>
    <property type="match status" value="1"/>
</dbReference>
<proteinExistence type="predicted"/>
<gene>
    <name evidence="10" type="primary">SELENOF</name>
</gene>
<dbReference type="PANTHER" id="PTHR24208:SF95">
    <property type="entry name" value="LIM_HOMEOBOX PROTEIN LHX9"/>
    <property type="match status" value="1"/>
</dbReference>
<dbReference type="SUPFAM" id="SSF57716">
    <property type="entry name" value="Glucocorticoid receptor-like (DNA-binding domain)"/>
    <property type="match status" value="2"/>
</dbReference>
<dbReference type="InterPro" id="IPR001781">
    <property type="entry name" value="Znf_LIM"/>
</dbReference>
<dbReference type="PANTHER" id="PTHR24208">
    <property type="entry name" value="LIM/HOMEOBOX PROTEIN LHX"/>
    <property type="match status" value="1"/>
</dbReference>
<dbReference type="GeneTree" id="ENSGT00940000177573"/>
<reference evidence="10 11" key="1">
    <citation type="submission" date="2020-10" db="EMBL/GenBank/DDBJ databases">
        <title>Pygocentrus nattereri (red-bellied piranha) genome, fPygNat1, primary haplotype.</title>
        <authorList>
            <person name="Myers G."/>
            <person name="Meyer A."/>
            <person name="Karagic N."/>
            <person name="Pippel M."/>
            <person name="Winkler S."/>
            <person name="Tracey A."/>
            <person name="Wood J."/>
            <person name="Formenti G."/>
            <person name="Howe K."/>
            <person name="Fedrigo O."/>
            <person name="Jarvis E.D."/>
        </authorList>
    </citation>
    <scope>NUCLEOTIDE SEQUENCE [LARGE SCALE GENOMIC DNA]</scope>
</reference>
<dbReference type="GO" id="GO:0046872">
    <property type="term" value="F:metal ion binding"/>
    <property type="evidence" value="ECO:0007669"/>
    <property type="project" value="UniProtKB-KW"/>
</dbReference>
<dbReference type="GO" id="GO:0000977">
    <property type="term" value="F:RNA polymerase II transcription regulatory region sequence-specific DNA binding"/>
    <property type="evidence" value="ECO:0007669"/>
    <property type="project" value="TreeGrafter"/>
</dbReference>
<dbReference type="Ensembl" id="ENSPNAT00000028817.2">
    <property type="protein sequence ID" value="ENSPNAP00000035592.2"/>
    <property type="gene ID" value="ENSPNAG00000025698.2"/>
</dbReference>
<dbReference type="PROSITE" id="PS00478">
    <property type="entry name" value="LIM_DOMAIN_1"/>
    <property type="match status" value="1"/>
</dbReference>
<evidence type="ECO:0000256" key="1">
    <source>
        <dbReference type="ARBA" id="ARBA00004123"/>
    </source>
</evidence>
<keyword evidence="5" id="KW-0238">DNA-binding</keyword>
<evidence type="ECO:0000256" key="2">
    <source>
        <dbReference type="ARBA" id="ARBA00022723"/>
    </source>
</evidence>
<evidence type="ECO:0000256" key="4">
    <source>
        <dbReference type="ARBA" id="ARBA00023038"/>
    </source>
</evidence>
<dbReference type="Proteomes" id="UP001501920">
    <property type="component" value="Chromosome 11"/>
</dbReference>
<keyword evidence="11" id="KW-1185">Reference proteome</keyword>
<feature type="domain" description="LIM zinc-binding" evidence="9">
    <location>
        <begin position="14"/>
        <end position="75"/>
    </location>
</feature>
<dbReference type="Pfam" id="PF00412">
    <property type="entry name" value="LIM"/>
    <property type="match status" value="1"/>
</dbReference>
<accession>A0A3B4EGE3</accession>
<dbReference type="GO" id="GO:0005634">
    <property type="term" value="C:nucleus"/>
    <property type="evidence" value="ECO:0007669"/>
    <property type="project" value="UniProtKB-SubCell"/>
</dbReference>
<reference evidence="10" key="2">
    <citation type="submission" date="2025-08" db="UniProtKB">
        <authorList>
            <consortium name="Ensembl"/>
        </authorList>
    </citation>
    <scope>IDENTIFICATION</scope>
</reference>
<keyword evidence="3 8" id="KW-0862">Zinc</keyword>
<protein>
    <recommendedName>
        <fullName evidence="9">LIM zinc-binding domain-containing protein</fullName>
    </recommendedName>
</protein>
<dbReference type="OMA" id="CQVRNLY"/>
<evidence type="ECO:0000256" key="6">
    <source>
        <dbReference type="ARBA" id="ARBA00023155"/>
    </source>
</evidence>
<keyword evidence="7" id="KW-0539">Nucleus</keyword>
<evidence type="ECO:0000256" key="8">
    <source>
        <dbReference type="PROSITE-ProRule" id="PRU00125"/>
    </source>
</evidence>
<keyword evidence="6" id="KW-0371">Homeobox</keyword>
<dbReference type="STRING" id="42514.ENSPNAP00000035592"/>
<evidence type="ECO:0000256" key="5">
    <source>
        <dbReference type="ARBA" id="ARBA00023125"/>
    </source>
</evidence>
<dbReference type="GO" id="GO:0000981">
    <property type="term" value="F:DNA-binding transcription factor activity, RNA polymerase II-specific"/>
    <property type="evidence" value="ECO:0007669"/>
    <property type="project" value="TreeGrafter"/>
</dbReference>
<dbReference type="InterPro" id="IPR050453">
    <property type="entry name" value="LIM_Homeobox_TF"/>
</dbReference>
<dbReference type="GO" id="GO:0030182">
    <property type="term" value="P:neuron differentiation"/>
    <property type="evidence" value="ECO:0007669"/>
    <property type="project" value="TreeGrafter"/>
</dbReference>